<reference evidence="14" key="1">
    <citation type="journal article" date="2021" name="ISME J.">
        <title>Genomic evolution of the class Acidithiobacillia: deep-branching Proteobacteria living in extreme acidic conditions.</title>
        <authorList>
            <person name="Moya-Beltran A."/>
            <person name="Beard S."/>
            <person name="Rojas-Villalobos C."/>
            <person name="Issotta F."/>
            <person name="Gallardo Y."/>
            <person name="Ulloa R."/>
            <person name="Giaveno A."/>
            <person name="Degli Esposti M."/>
            <person name="Johnson D.B."/>
            <person name="Quatrini R."/>
        </authorList>
    </citation>
    <scope>NUCLEOTIDE SEQUENCE</scope>
    <source>
        <strain evidence="14">VAN18-1</strain>
    </source>
</reference>
<comment type="function">
    <text evidence="11">NDH-1 shuttles electrons from NADH, via FMN and iron-sulfur (Fe-S) centers, to quinones in the respiratory chain. The immediate electron acceptor for the enzyme in this species is believed to be ubiquinone. Couples the redox reaction to proton translocation (for every two electrons transferred, four hydrogen ions are translocated across the cytoplasmic membrane), and thus conserves the redox energy in a proton gradient.</text>
</comment>
<keyword evidence="6 11" id="KW-0520">NAD</keyword>
<dbReference type="PANTHER" id="PTHR11993:SF45">
    <property type="entry name" value="NADH-QUINONE OXIDOREDUCTASE SUBUNIT C_D"/>
    <property type="match status" value="1"/>
</dbReference>
<proteinExistence type="inferred from homology"/>
<keyword evidence="3 11" id="KW-0813">Transport</keyword>
<dbReference type="Pfam" id="PF00346">
    <property type="entry name" value="Complex1_49kDa"/>
    <property type="match status" value="1"/>
</dbReference>
<dbReference type="GO" id="GO:0050136">
    <property type="term" value="F:NADH dehydrogenase (quinone) (non-electrogenic) activity"/>
    <property type="evidence" value="ECO:0007669"/>
    <property type="project" value="UniProtKB-UniRule"/>
</dbReference>
<dbReference type="Gene3D" id="1.10.645.10">
    <property type="entry name" value="Cytochrome-c3 Hydrogenase, chain B"/>
    <property type="match status" value="1"/>
</dbReference>
<dbReference type="GO" id="GO:0005886">
    <property type="term" value="C:plasma membrane"/>
    <property type="evidence" value="ECO:0007669"/>
    <property type="project" value="UniProtKB-SubCell"/>
</dbReference>
<dbReference type="EC" id="7.1.1.-" evidence="11"/>
<name>A0AAE3CJH8_9PROT</name>
<evidence type="ECO:0000256" key="1">
    <source>
        <dbReference type="ARBA" id="ARBA00004417"/>
    </source>
</evidence>
<evidence type="ECO:0000256" key="8">
    <source>
        <dbReference type="ARBA" id="ARBA00023136"/>
    </source>
</evidence>
<evidence type="ECO:0000256" key="9">
    <source>
        <dbReference type="ARBA" id="ARBA00023268"/>
    </source>
</evidence>
<evidence type="ECO:0000313" key="15">
    <source>
        <dbReference type="Proteomes" id="UP001197378"/>
    </source>
</evidence>
<evidence type="ECO:0000259" key="12">
    <source>
        <dbReference type="Pfam" id="PF00329"/>
    </source>
</evidence>
<evidence type="ECO:0000259" key="13">
    <source>
        <dbReference type="Pfam" id="PF00346"/>
    </source>
</evidence>
<keyword evidence="11" id="KW-1278">Translocase</keyword>
<dbReference type="InterPro" id="IPR022885">
    <property type="entry name" value="NDH1_su_D/H"/>
</dbReference>
<dbReference type="Gene3D" id="3.30.460.80">
    <property type="entry name" value="NADH:ubiquinone oxidoreductase, 30kDa subunit"/>
    <property type="match status" value="1"/>
</dbReference>
<dbReference type="InterPro" id="IPR001135">
    <property type="entry name" value="NADH_Q_OxRdtase_suD"/>
</dbReference>
<evidence type="ECO:0000256" key="7">
    <source>
        <dbReference type="ARBA" id="ARBA00023075"/>
    </source>
</evidence>
<comment type="subunit">
    <text evidence="11">NDH-1 is composed of 14 different subunits. Subunits NuoB, C, D, E, F, and G constitute the peripheral sector of the complex.</text>
</comment>
<keyword evidence="7 11" id="KW-0830">Ubiquinone</keyword>
<gene>
    <name evidence="11" type="primary">nuoD</name>
    <name evidence="14" type="ORF">HFQ13_06015</name>
</gene>
<dbReference type="EMBL" id="JAAXYO010000066">
    <property type="protein sequence ID" value="MBU2787759.1"/>
    <property type="molecule type" value="Genomic_DNA"/>
</dbReference>
<dbReference type="InterPro" id="IPR001268">
    <property type="entry name" value="NADH_UbQ_OxRdtase_30kDa_su"/>
</dbReference>
<evidence type="ECO:0000256" key="5">
    <source>
        <dbReference type="ARBA" id="ARBA00022719"/>
    </source>
</evidence>
<evidence type="ECO:0000256" key="10">
    <source>
        <dbReference type="ARBA" id="ARBA00047712"/>
    </source>
</evidence>
<dbReference type="SUPFAM" id="SSF56762">
    <property type="entry name" value="HydB/Nqo4-like"/>
    <property type="match status" value="1"/>
</dbReference>
<evidence type="ECO:0000256" key="3">
    <source>
        <dbReference type="ARBA" id="ARBA00022448"/>
    </source>
</evidence>
<keyword evidence="4 11" id="KW-1003">Cell membrane</keyword>
<feature type="domain" description="NADH:ubiquinone oxidoreductase 30kDa subunit" evidence="12">
    <location>
        <begin position="27"/>
        <end position="147"/>
    </location>
</feature>
<evidence type="ECO:0000313" key="14">
    <source>
        <dbReference type="EMBL" id="MBU2787759.1"/>
    </source>
</evidence>
<dbReference type="Proteomes" id="UP001197378">
    <property type="component" value="Unassembled WGS sequence"/>
</dbReference>
<dbReference type="RefSeq" id="WP_215873067.1">
    <property type="nucleotide sequence ID" value="NZ_JAAXYO010000066.1"/>
</dbReference>
<keyword evidence="9" id="KW-0511">Multifunctional enzyme</keyword>
<evidence type="ECO:0000256" key="11">
    <source>
        <dbReference type="HAMAP-Rule" id="MF_01358"/>
    </source>
</evidence>
<evidence type="ECO:0000256" key="4">
    <source>
        <dbReference type="ARBA" id="ARBA00022475"/>
    </source>
</evidence>
<accession>A0AAE3CJH8</accession>
<keyword evidence="5 11" id="KW-0874">Quinone</keyword>
<dbReference type="Pfam" id="PF00329">
    <property type="entry name" value="Complex1_30kDa"/>
    <property type="match status" value="1"/>
</dbReference>
<dbReference type="SUPFAM" id="SSF143243">
    <property type="entry name" value="Nqo5-like"/>
    <property type="match status" value="1"/>
</dbReference>
<evidence type="ECO:0000256" key="2">
    <source>
        <dbReference type="ARBA" id="ARBA00010019"/>
    </source>
</evidence>
<dbReference type="InterPro" id="IPR037232">
    <property type="entry name" value="NADH_quin_OxRdtase_su_C/D-like"/>
</dbReference>
<dbReference type="HAMAP" id="MF_01358">
    <property type="entry name" value="NDH1_NuoD"/>
    <property type="match status" value="1"/>
</dbReference>
<comment type="caution">
    <text evidence="14">The sequence shown here is derived from an EMBL/GenBank/DDBJ whole genome shotgun (WGS) entry which is preliminary data.</text>
</comment>
<comment type="similarity">
    <text evidence="11">Belongs to the complex I 49 kDa subunit family.</text>
</comment>
<evidence type="ECO:0000256" key="6">
    <source>
        <dbReference type="ARBA" id="ARBA00023027"/>
    </source>
</evidence>
<dbReference type="GO" id="GO:0048038">
    <property type="term" value="F:quinone binding"/>
    <property type="evidence" value="ECO:0007669"/>
    <property type="project" value="UniProtKB-KW"/>
</dbReference>
<comment type="catalytic activity">
    <reaction evidence="10 11">
        <text>a quinone + NADH + 5 H(+)(in) = a quinol + NAD(+) + 4 H(+)(out)</text>
        <dbReference type="Rhea" id="RHEA:57888"/>
        <dbReference type="ChEBI" id="CHEBI:15378"/>
        <dbReference type="ChEBI" id="CHEBI:24646"/>
        <dbReference type="ChEBI" id="CHEBI:57540"/>
        <dbReference type="ChEBI" id="CHEBI:57945"/>
        <dbReference type="ChEBI" id="CHEBI:132124"/>
    </reaction>
</comment>
<dbReference type="PROSITE" id="PS00542">
    <property type="entry name" value="COMPLEX1_30K"/>
    <property type="match status" value="1"/>
</dbReference>
<feature type="domain" description="NADH-quinone oxidoreductase subunit D" evidence="13">
    <location>
        <begin position="290"/>
        <end position="560"/>
    </location>
</feature>
<dbReference type="NCBIfam" id="NF004739">
    <property type="entry name" value="PRK06075.1"/>
    <property type="match status" value="1"/>
</dbReference>
<keyword evidence="14" id="KW-0560">Oxidoreductase</keyword>
<dbReference type="InterPro" id="IPR020396">
    <property type="entry name" value="NADH_UbQ_OxRdtase_CS"/>
</dbReference>
<dbReference type="AlphaFoldDB" id="A0AAE3CJH8"/>
<protein>
    <recommendedName>
        <fullName evidence="11">NADH-quinone oxidoreductase subunit D</fullName>
        <ecNumber evidence="11">7.1.1.-</ecNumber>
    </recommendedName>
    <alternativeName>
        <fullName evidence="11">NADH dehydrogenase I subunit D</fullName>
    </alternativeName>
    <alternativeName>
        <fullName evidence="11">NDH-1 subunit D</fullName>
    </alternativeName>
</protein>
<keyword evidence="8 11" id="KW-0472">Membrane</keyword>
<comment type="subcellular location">
    <subcellularLocation>
        <location evidence="1">Cell inner membrane</location>
        <topology evidence="1">Peripheral membrane protein</topology>
    </subcellularLocation>
    <subcellularLocation>
        <location evidence="11">Cell membrane</location>
        <topology evidence="11">Peripheral membrane protein</topology>
        <orientation evidence="11">Cytoplasmic side</orientation>
    </subcellularLocation>
</comment>
<keyword evidence="15" id="KW-1185">Reference proteome</keyword>
<dbReference type="GO" id="GO:0051287">
    <property type="term" value="F:NAD binding"/>
    <property type="evidence" value="ECO:0007669"/>
    <property type="project" value="InterPro"/>
</dbReference>
<organism evidence="14 15">
    <name type="scientific">Igneacidithiobacillus copahuensis</name>
    <dbReference type="NCBI Taxonomy" id="2724909"/>
    <lineage>
        <taxon>Bacteria</taxon>
        <taxon>Pseudomonadati</taxon>
        <taxon>Pseudomonadota</taxon>
        <taxon>Acidithiobacillia</taxon>
        <taxon>Acidithiobacillales</taxon>
        <taxon>Acidithiobacillaceae</taxon>
        <taxon>Igneacidithiobacillus</taxon>
    </lineage>
</organism>
<dbReference type="GO" id="GO:0008137">
    <property type="term" value="F:NADH dehydrogenase (ubiquinone) activity"/>
    <property type="evidence" value="ECO:0007669"/>
    <property type="project" value="InterPro"/>
</dbReference>
<comment type="similarity">
    <text evidence="2">In the C-terminal section; belongs to the complex I 49 kDa subunit family.</text>
</comment>
<sequence length="560" mass="63083">MLLAEILQRRFAAHPAGDARDELPDFWLPESQILPALAYLRQEREPAMRLLFDLTAREEETASGSQLCLIYHLHSLQPGDWLRLRVSLTGEKAPSCCAIYPAANWYEREIYDLFGIVFTRHPDLRRILLSPDWEGHPLRKAEPLRATERPPLRFERGCLQEQLAVYNPEDAPGEGEMLLNVGPHHPGTHGILRYRLRLRGERVVSVDPDIGYHHRGVEKIAEGHSYHNFIPYTDRVDYLGGVLGEWPYLRAVETLADIRVPERAEGIRTLLAEICRIESHLVWLGSYGNDLGTMGPAFYAFRDRSLLLDLIEDFTGGRLHPQFFRIGGVAEDLPEDWQEKLRPVLDRVEAGLRDTQALSIDNDIFRARTRGIGQVSTAMAERWGATSIVLRSTGSAWDLRKTEPYGFYPQLQFAVPTASDGDAWSRTALHLEEIHESITILRQLLRMMPSGPVLARDAAEALMPKDRTLQDIETLIHHFEQMAAEFGPPAGVALGLGESARGMLGYFVCSDGGPRPQRLRVRTGSFPHVQMITELGQGLAIPDFIASIGSLDYVLADLDR</sequence>
<dbReference type="InterPro" id="IPR029014">
    <property type="entry name" value="NiFe-Hase_large"/>
</dbReference>
<dbReference type="PANTHER" id="PTHR11993">
    <property type="entry name" value="NADH-UBIQUINONE OXIDOREDUCTASE 49 KDA SUBUNIT"/>
    <property type="match status" value="1"/>
</dbReference>